<feature type="binding site" evidence="7">
    <location>
        <position position="268"/>
    </location>
    <ligand>
        <name>[4Fe-4S] cluster</name>
        <dbReference type="ChEBI" id="CHEBI:49883"/>
    </ligand>
</feature>
<feature type="domain" description="IspG C-terminal" evidence="9">
    <location>
        <begin position="262"/>
        <end position="348"/>
    </location>
</feature>
<evidence type="ECO:0000256" key="6">
    <source>
        <dbReference type="ARBA" id="ARBA00023229"/>
    </source>
</evidence>
<keyword evidence="3 7" id="KW-0560">Oxidoreductase</keyword>
<dbReference type="InterPro" id="IPR058578">
    <property type="entry name" value="IspG_TIM"/>
</dbReference>
<dbReference type="GO" id="GO:0046429">
    <property type="term" value="F:4-hydroxy-3-methylbut-2-en-1-yl diphosphate synthase activity (ferredoxin)"/>
    <property type="evidence" value="ECO:0007669"/>
    <property type="project" value="UniProtKB-UniRule"/>
</dbReference>
<dbReference type="GO" id="GO:0005506">
    <property type="term" value="F:iron ion binding"/>
    <property type="evidence" value="ECO:0007669"/>
    <property type="project" value="InterPro"/>
</dbReference>
<dbReference type="Gene3D" id="3.30.413.10">
    <property type="entry name" value="Sulfite Reductase Hemoprotein, domain 1"/>
    <property type="match status" value="1"/>
</dbReference>
<dbReference type="Pfam" id="PF04551">
    <property type="entry name" value="GcpE"/>
    <property type="match status" value="1"/>
</dbReference>
<comment type="function">
    <text evidence="7">Converts 2C-methyl-D-erythritol 2,4-cyclodiphosphate (ME-2,4cPP) into 1-hydroxy-2-methyl-2-(E)-butenyl 4-diphosphate.</text>
</comment>
<evidence type="ECO:0000259" key="9">
    <source>
        <dbReference type="Pfam" id="PF26540"/>
    </source>
</evidence>
<dbReference type="AlphaFoldDB" id="G9YHN1"/>
<evidence type="ECO:0000256" key="3">
    <source>
        <dbReference type="ARBA" id="ARBA00023002"/>
    </source>
</evidence>
<sequence>MLRRKSRAVKVRNLIIGGDAPVSVQTMSTISPADSESALIDAQRLALCGAELIRFAVPDMKAAKGLAAVVKGSPVPLVADIHFDHMLALQAVASGVDALRINPGNIGSDDKVAAVVAAVKKKNIPIRIGINSGSLPADILAAYEGHPTAEGMVEGALRHIRICERLDCRDLVVSLKASDVPLMIEAYSLLADKVEYPLHLGVTEAGLLREGTVKSSIGIGTLLYRGIGDTIRVSLTDDPAEEIKTGRLILSSLGLRHFGPTLVSCPTCGRTRVGLIHLAREVEQALERIEEPLKIAVMGCAVNGPGEAREADFGIAGGVGKGIIFSHGKVLRTVPEKELVPALLEEINAYRADKKCVPQ</sequence>
<comment type="cofactor">
    <cofactor evidence="7">
        <name>[4Fe-4S] cluster</name>
        <dbReference type="ChEBI" id="CHEBI:49883"/>
    </cofactor>
    <text evidence="7">Binds 1 [4Fe-4S] cluster.</text>
</comment>
<evidence type="ECO:0000256" key="5">
    <source>
        <dbReference type="ARBA" id="ARBA00023014"/>
    </source>
</evidence>
<dbReference type="HAMAP" id="MF_00159">
    <property type="entry name" value="IspG"/>
    <property type="match status" value="1"/>
</dbReference>
<dbReference type="GO" id="GO:0141197">
    <property type="term" value="F:4-hydroxy-3-methylbut-2-enyl-diphosphate synthase activity (flavodoxin)"/>
    <property type="evidence" value="ECO:0007669"/>
    <property type="project" value="UniProtKB-EC"/>
</dbReference>
<dbReference type="EMBL" id="AGCJ01000044">
    <property type="protein sequence ID" value="EHM40587.1"/>
    <property type="molecule type" value="Genomic_DNA"/>
</dbReference>
<dbReference type="InterPro" id="IPR045854">
    <property type="entry name" value="NO2/SO3_Rdtase_4Fe4S_sf"/>
</dbReference>
<dbReference type="PANTHER" id="PTHR30454:SF0">
    <property type="entry name" value="4-HYDROXY-3-METHYLBUT-2-EN-1-YL DIPHOSPHATE SYNTHASE (FERREDOXIN), CHLOROPLASTIC"/>
    <property type="match status" value="1"/>
</dbReference>
<comment type="similarity">
    <text evidence="7">Belongs to the IspG family.</text>
</comment>
<dbReference type="SUPFAM" id="SSF56014">
    <property type="entry name" value="Nitrite and sulphite reductase 4Fe-4S domain-like"/>
    <property type="match status" value="1"/>
</dbReference>
<dbReference type="GO" id="GO:0019288">
    <property type="term" value="P:isopentenyl diphosphate biosynthetic process, methylerythritol 4-phosphate pathway"/>
    <property type="evidence" value="ECO:0007669"/>
    <property type="project" value="UniProtKB-UniRule"/>
</dbReference>
<organism evidence="10 11">
    <name type="scientific">Anaeroglobus geminatus F0357</name>
    <dbReference type="NCBI Taxonomy" id="861450"/>
    <lineage>
        <taxon>Bacteria</taxon>
        <taxon>Bacillati</taxon>
        <taxon>Bacillota</taxon>
        <taxon>Negativicutes</taxon>
        <taxon>Veillonellales</taxon>
        <taxon>Veillonellaceae</taxon>
        <taxon>Anaeroglobus</taxon>
    </lineage>
</organism>
<dbReference type="InterPro" id="IPR011005">
    <property type="entry name" value="Dihydropteroate_synth-like_sf"/>
</dbReference>
<gene>
    <name evidence="7" type="primary">ispG</name>
    <name evidence="10" type="ORF">HMPREF0080_01165</name>
</gene>
<dbReference type="InterPro" id="IPR004588">
    <property type="entry name" value="IspG_bac-typ"/>
</dbReference>
<dbReference type="eggNOG" id="COG0821">
    <property type="taxonomic scope" value="Bacteria"/>
</dbReference>
<evidence type="ECO:0000259" key="8">
    <source>
        <dbReference type="Pfam" id="PF04551"/>
    </source>
</evidence>
<dbReference type="Pfam" id="PF26540">
    <property type="entry name" value="GcpE_C"/>
    <property type="match status" value="1"/>
</dbReference>
<dbReference type="HOGENOM" id="CLU_042258_0_0_9"/>
<feature type="binding site" evidence="7">
    <location>
        <position position="265"/>
    </location>
    <ligand>
        <name>[4Fe-4S] cluster</name>
        <dbReference type="ChEBI" id="CHEBI:49883"/>
    </ligand>
</feature>
<dbReference type="PATRIC" id="fig|861450.3.peg.1083"/>
<dbReference type="FunFam" id="3.20.20.20:FF:000001">
    <property type="entry name" value="4-hydroxy-3-methylbut-2-en-1-yl diphosphate synthase (flavodoxin)"/>
    <property type="match status" value="1"/>
</dbReference>
<keyword evidence="1 7" id="KW-0004">4Fe-4S</keyword>
<protein>
    <recommendedName>
        <fullName evidence="7">4-hydroxy-3-methylbut-2-en-1-yl diphosphate synthase (flavodoxin)</fullName>
        <ecNumber evidence="7">1.17.7.3</ecNumber>
    </recommendedName>
    <alternativeName>
        <fullName evidence="7">1-hydroxy-2-methyl-2-(E)-butenyl 4-diphosphate synthase</fullName>
    </alternativeName>
</protein>
<evidence type="ECO:0000256" key="7">
    <source>
        <dbReference type="HAMAP-Rule" id="MF_00159"/>
    </source>
</evidence>
<dbReference type="PIRSF" id="PIRSF004640">
    <property type="entry name" value="IspG"/>
    <property type="match status" value="1"/>
</dbReference>
<dbReference type="STRING" id="861450.HMPREF0080_01165"/>
<keyword evidence="5 7" id="KW-0411">Iron-sulfur</keyword>
<dbReference type="UniPathway" id="UPA00056">
    <property type="reaction ID" value="UER00096"/>
</dbReference>
<reference evidence="10 11" key="1">
    <citation type="submission" date="2011-08" db="EMBL/GenBank/DDBJ databases">
        <authorList>
            <person name="Weinstock G."/>
            <person name="Sodergren E."/>
            <person name="Clifton S."/>
            <person name="Fulton L."/>
            <person name="Fulton B."/>
            <person name="Courtney L."/>
            <person name="Fronick C."/>
            <person name="Harrison M."/>
            <person name="Strong C."/>
            <person name="Farmer C."/>
            <person name="Delahaunty K."/>
            <person name="Markovic C."/>
            <person name="Hall O."/>
            <person name="Minx P."/>
            <person name="Tomlinson C."/>
            <person name="Mitreva M."/>
            <person name="Hou S."/>
            <person name="Chen J."/>
            <person name="Wollam A."/>
            <person name="Pepin K.H."/>
            <person name="Johnson M."/>
            <person name="Bhonagiri V."/>
            <person name="Zhang X."/>
            <person name="Suruliraj S."/>
            <person name="Warren W."/>
            <person name="Chinwalla A."/>
            <person name="Mardis E.R."/>
            <person name="Wilson R.K."/>
        </authorList>
    </citation>
    <scope>NUCLEOTIDE SEQUENCE [LARGE SCALE GENOMIC DNA]</scope>
    <source>
        <strain evidence="10 11">F0357</strain>
    </source>
</reference>
<dbReference type="PANTHER" id="PTHR30454">
    <property type="entry name" value="4-HYDROXY-3-METHYLBUT-2-EN-1-YL DIPHOSPHATE SYNTHASE"/>
    <property type="match status" value="1"/>
</dbReference>
<feature type="domain" description="IspG TIM-barrel" evidence="8">
    <location>
        <begin position="7"/>
        <end position="246"/>
    </location>
</feature>
<dbReference type="NCBIfam" id="NF001540">
    <property type="entry name" value="PRK00366.1"/>
    <property type="match status" value="1"/>
</dbReference>
<comment type="caution">
    <text evidence="10">The sequence shown here is derived from an EMBL/GenBank/DDBJ whole genome shotgun (WGS) entry which is preliminary data.</text>
</comment>
<keyword evidence="11" id="KW-1185">Reference proteome</keyword>
<evidence type="ECO:0000313" key="10">
    <source>
        <dbReference type="EMBL" id="EHM40587.1"/>
    </source>
</evidence>
<dbReference type="InterPro" id="IPR058579">
    <property type="entry name" value="IspG_C"/>
</dbReference>
<dbReference type="EC" id="1.17.7.3" evidence="7"/>
<comment type="catalytic activity">
    <reaction evidence="7">
        <text>(2E)-4-hydroxy-3-methylbut-2-enyl diphosphate + oxidized [flavodoxin] + H2O + 2 H(+) = 2-C-methyl-D-erythritol 2,4-cyclic diphosphate + reduced [flavodoxin]</text>
        <dbReference type="Rhea" id="RHEA:43604"/>
        <dbReference type="Rhea" id="RHEA-COMP:10622"/>
        <dbReference type="Rhea" id="RHEA-COMP:10623"/>
        <dbReference type="ChEBI" id="CHEBI:15377"/>
        <dbReference type="ChEBI" id="CHEBI:15378"/>
        <dbReference type="ChEBI" id="CHEBI:57618"/>
        <dbReference type="ChEBI" id="CHEBI:58210"/>
        <dbReference type="ChEBI" id="CHEBI:58483"/>
        <dbReference type="ChEBI" id="CHEBI:128753"/>
        <dbReference type="EC" id="1.17.7.3"/>
    </reaction>
</comment>
<name>G9YHN1_9FIRM</name>
<evidence type="ECO:0000256" key="1">
    <source>
        <dbReference type="ARBA" id="ARBA00022485"/>
    </source>
</evidence>
<comment type="pathway">
    <text evidence="7">Isoprenoid biosynthesis; isopentenyl diphosphate biosynthesis via DXP pathway; isopentenyl diphosphate from 1-deoxy-D-xylulose 5-phosphate: step 5/6.</text>
</comment>
<evidence type="ECO:0000313" key="11">
    <source>
        <dbReference type="Proteomes" id="UP000005481"/>
    </source>
</evidence>
<evidence type="ECO:0000256" key="4">
    <source>
        <dbReference type="ARBA" id="ARBA00023004"/>
    </source>
</evidence>
<accession>G9YHN1</accession>
<keyword evidence="6 7" id="KW-0414">Isoprene biosynthesis</keyword>
<evidence type="ECO:0000256" key="2">
    <source>
        <dbReference type="ARBA" id="ARBA00022723"/>
    </source>
</evidence>
<feature type="binding site" evidence="7">
    <location>
        <position position="307"/>
    </location>
    <ligand>
        <name>[4Fe-4S] cluster</name>
        <dbReference type="ChEBI" id="CHEBI:49883"/>
    </ligand>
</feature>
<keyword evidence="2 7" id="KW-0479">Metal-binding</keyword>
<dbReference type="Gene3D" id="3.20.20.20">
    <property type="entry name" value="Dihydropteroate synthase-like"/>
    <property type="match status" value="1"/>
</dbReference>
<dbReference type="OrthoDB" id="9803214at2"/>
<dbReference type="Proteomes" id="UP000005481">
    <property type="component" value="Unassembled WGS sequence"/>
</dbReference>
<dbReference type="InterPro" id="IPR016425">
    <property type="entry name" value="IspG_bac"/>
</dbReference>
<keyword evidence="4 7" id="KW-0408">Iron</keyword>
<dbReference type="GO" id="GO:0051539">
    <property type="term" value="F:4 iron, 4 sulfur cluster binding"/>
    <property type="evidence" value="ECO:0007669"/>
    <property type="project" value="UniProtKB-UniRule"/>
</dbReference>
<dbReference type="NCBIfam" id="TIGR00612">
    <property type="entry name" value="ispG_gcpE"/>
    <property type="match status" value="1"/>
</dbReference>
<dbReference type="RefSeq" id="WP_006790141.1">
    <property type="nucleotide sequence ID" value="NZ_JH417588.1"/>
</dbReference>
<dbReference type="GO" id="GO:0016114">
    <property type="term" value="P:terpenoid biosynthetic process"/>
    <property type="evidence" value="ECO:0007669"/>
    <property type="project" value="InterPro"/>
</dbReference>
<proteinExistence type="inferred from homology"/>
<feature type="binding site" evidence="7">
    <location>
        <position position="300"/>
    </location>
    <ligand>
        <name>[4Fe-4S] cluster</name>
        <dbReference type="ChEBI" id="CHEBI:49883"/>
    </ligand>
</feature>